<keyword evidence="7" id="KW-1185">Reference proteome</keyword>
<dbReference type="Pfam" id="PF00335">
    <property type="entry name" value="Tetraspanin"/>
    <property type="match status" value="1"/>
</dbReference>
<sequence>MFVSDKTVQRFLLVAFSIVFVLGFFQLVFASMFTAGQISANRIEGFKGFDKGSNLEASIVTSMFASLLELLTGVVGFIAALKKWRLLLMLTLGLLAGIIVLSVVILVSTVTSSKSMSKSNSNEIKEKIINQYGSTRDEASIRFSLSADRYQKQERCCGFSNDEGENLFIKSPWYTLGDKRNTLPDSCCIRLRRECREAKNLKEAREKQFVHIYDCVTSFNKGISTRIWTVVFDTVAGFLLQGSCIAGTLVMIINMTGQS</sequence>
<dbReference type="EMBL" id="NIVC01002934">
    <property type="protein sequence ID" value="PAA54303.1"/>
    <property type="molecule type" value="Genomic_DNA"/>
</dbReference>
<keyword evidence="3 5" id="KW-1133">Transmembrane helix</keyword>
<dbReference type="InterPro" id="IPR018499">
    <property type="entry name" value="Tetraspanin/Peripherin"/>
</dbReference>
<accession>A0A267DYA7</accession>
<evidence type="ECO:0000256" key="1">
    <source>
        <dbReference type="ARBA" id="ARBA00004141"/>
    </source>
</evidence>
<dbReference type="PANTHER" id="PTHR19282">
    <property type="entry name" value="TETRASPANIN"/>
    <property type="match status" value="1"/>
</dbReference>
<evidence type="ECO:0000256" key="2">
    <source>
        <dbReference type="ARBA" id="ARBA00022692"/>
    </source>
</evidence>
<proteinExistence type="predicted"/>
<dbReference type="Proteomes" id="UP000215902">
    <property type="component" value="Unassembled WGS sequence"/>
</dbReference>
<organism evidence="6 7">
    <name type="scientific">Macrostomum lignano</name>
    <dbReference type="NCBI Taxonomy" id="282301"/>
    <lineage>
        <taxon>Eukaryota</taxon>
        <taxon>Metazoa</taxon>
        <taxon>Spiralia</taxon>
        <taxon>Lophotrochozoa</taxon>
        <taxon>Platyhelminthes</taxon>
        <taxon>Rhabditophora</taxon>
        <taxon>Macrostomorpha</taxon>
        <taxon>Macrostomida</taxon>
        <taxon>Macrostomidae</taxon>
        <taxon>Macrostomum</taxon>
    </lineage>
</organism>
<name>A0A267DYA7_9PLAT</name>
<feature type="transmembrane region" description="Helical" evidence="5">
    <location>
        <begin position="86"/>
        <end position="110"/>
    </location>
</feature>
<evidence type="ECO:0000256" key="4">
    <source>
        <dbReference type="ARBA" id="ARBA00023136"/>
    </source>
</evidence>
<comment type="caution">
    <text evidence="6">The sequence shown here is derived from an EMBL/GenBank/DDBJ whole genome shotgun (WGS) entry which is preliminary data.</text>
</comment>
<feature type="transmembrane region" description="Helical" evidence="5">
    <location>
        <begin position="12"/>
        <end position="36"/>
    </location>
</feature>
<comment type="subcellular location">
    <subcellularLocation>
        <location evidence="1">Membrane</location>
        <topology evidence="1">Multi-pass membrane protein</topology>
    </subcellularLocation>
</comment>
<feature type="transmembrane region" description="Helical" evidence="5">
    <location>
        <begin position="227"/>
        <end position="253"/>
    </location>
</feature>
<dbReference type="AlphaFoldDB" id="A0A267DYA7"/>
<protein>
    <recommendedName>
        <fullName evidence="8">Tetraspanin</fullName>
    </recommendedName>
</protein>
<gene>
    <name evidence="6" type="ORF">BOX15_Mlig019682g1</name>
</gene>
<keyword evidence="4 5" id="KW-0472">Membrane</keyword>
<evidence type="ECO:0000256" key="3">
    <source>
        <dbReference type="ARBA" id="ARBA00022989"/>
    </source>
</evidence>
<keyword evidence="2 5" id="KW-0812">Transmembrane</keyword>
<evidence type="ECO:0000313" key="7">
    <source>
        <dbReference type="Proteomes" id="UP000215902"/>
    </source>
</evidence>
<evidence type="ECO:0008006" key="8">
    <source>
        <dbReference type="Google" id="ProtNLM"/>
    </source>
</evidence>
<dbReference type="PANTHER" id="PTHR19282:SF544">
    <property type="entry name" value="TETRASPANIN"/>
    <property type="match status" value="1"/>
</dbReference>
<feature type="transmembrane region" description="Helical" evidence="5">
    <location>
        <begin position="57"/>
        <end position="80"/>
    </location>
</feature>
<dbReference type="GO" id="GO:0005886">
    <property type="term" value="C:plasma membrane"/>
    <property type="evidence" value="ECO:0007669"/>
    <property type="project" value="TreeGrafter"/>
</dbReference>
<evidence type="ECO:0000256" key="5">
    <source>
        <dbReference type="SAM" id="Phobius"/>
    </source>
</evidence>
<reference evidence="6 7" key="1">
    <citation type="submission" date="2017-06" db="EMBL/GenBank/DDBJ databases">
        <title>A platform for efficient transgenesis in Macrostomum lignano, a flatworm model organism for stem cell research.</title>
        <authorList>
            <person name="Berezikov E."/>
        </authorList>
    </citation>
    <scope>NUCLEOTIDE SEQUENCE [LARGE SCALE GENOMIC DNA]</scope>
    <source>
        <strain evidence="6">DV1</strain>
        <tissue evidence="6">Whole organism</tissue>
    </source>
</reference>
<evidence type="ECO:0000313" key="6">
    <source>
        <dbReference type="EMBL" id="PAA54303.1"/>
    </source>
</evidence>